<feature type="transmembrane region" description="Helical" evidence="6">
    <location>
        <begin position="38"/>
        <end position="60"/>
    </location>
</feature>
<evidence type="ECO:0000256" key="5">
    <source>
        <dbReference type="ARBA" id="ARBA00023136"/>
    </source>
</evidence>
<dbReference type="OMA" id="ALCQMHE"/>
<feature type="transmembrane region" description="Helical" evidence="6">
    <location>
        <begin position="142"/>
        <end position="165"/>
    </location>
</feature>
<gene>
    <name evidence="7" type="ORF">DLAC_05669</name>
</gene>
<organism evidence="7 8">
    <name type="scientific">Tieghemostelium lacteum</name>
    <name type="common">Slime mold</name>
    <name type="synonym">Dictyostelium lacteum</name>
    <dbReference type="NCBI Taxonomy" id="361077"/>
    <lineage>
        <taxon>Eukaryota</taxon>
        <taxon>Amoebozoa</taxon>
        <taxon>Evosea</taxon>
        <taxon>Eumycetozoa</taxon>
        <taxon>Dictyostelia</taxon>
        <taxon>Dictyosteliales</taxon>
        <taxon>Raperosteliaceae</taxon>
        <taxon>Tieghemostelium</taxon>
    </lineage>
</organism>
<evidence type="ECO:0000256" key="4">
    <source>
        <dbReference type="ARBA" id="ARBA00022989"/>
    </source>
</evidence>
<comment type="subcellular location">
    <subcellularLocation>
        <location evidence="1">Membrane</location>
        <topology evidence="1">Multi-pass membrane protein</topology>
    </subcellularLocation>
</comment>
<comment type="similarity">
    <text evidence="2 6">Belongs to the BI1 family.</text>
</comment>
<keyword evidence="3 6" id="KW-0812">Transmembrane</keyword>
<evidence type="ECO:0000256" key="6">
    <source>
        <dbReference type="RuleBase" id="RU004379"/>
    </source>
</evidence>
<feature type="transmembrane region" description="Helical" evidence="6">
    <location>
        <begin position="209"/>
        <end position="228"/>
    </location>
</feature>
<reference evidence="7 8" key="1">
    <citation type="submission" date="2015-12" db="EMBL/GenBank/DDBJ databases">
        <title>Dictyostelia acquired genes for synthesis and detection of signals that induce cell-type specialization by lateral gene transfer from prokaryotes.</title>
        <authorList>
            <person name="Gloeckner G."/>
            <person name="Schaap P."/>
        </authorList>
    </citation>
    <scope>NUCLEOTIDE SEQUENCE [LARGE SCALE GENOMIC DNA]</scope>
    <source>
        <strain evidence="7 8">TK</strain>
    </source>
</reference>
<dbReference type="Pfam" id="PF01027">
    <property type="entry name" value="Bax1-I"/>
    <property type="match status" value="1"/>
</dbReference>
<dbReference type="GO" id="GO:0016020">
    <property type="term" value="C:membrane"/>
    <property type="evidence" value="ECO:0007669"/>
    <property type="project" value="UniProtKB-SubCell"/>
</dbReference>
<dbReference type="OrthoDB" id="19179at2759"/>
<dbReference type="PANTHER" id="PTHR23291">
    <property type="entry name" value="BAX INHIBITOR-RELATED"/>
    <property type="match status" value="1"/>
</dbReference>
<evidence type="ECO:0000256" key="3">
    <source>
        <dbReference type="ARBA" id="ARBA00022692"/>
    </source>
</evidence>
<feature type="transmembrane region" description="Helical" evidence="6">
    <location>
        <begin position="115"/>
        <end position="135"/>
    </location>
</feature>
<protein>
    <recommendedName>
        <fullName evidence="9">Bax inhibitor 1</fullName>
    </recommendedName>
</protein>
<keyword evidence="5 6" id="KW-0472">Membrane</keyword>
<evidence type="ECO:0000313" key="7">
    <source>
        <dbReference type="EMBL" id="KYQ93058.1"/>
    </source>
</evidence>
<dbReference type="EMBL" id="LODT01000028">
    <property type="protein sequence ID" value="KYQ93058.1"/>
    <property type="molecule type" value="Genomic_DNA"/>
</dbReference>
<sequence>MNTTSYNYNSNLSFDEKIKIALQFNNLSQQTKNVLTRVYATFAVGLLFAVAGVMFSMFIYRPWDILFLGIIYPAYKFHTERNMETKYKYFLLLASLIGMATGPLINFYYQENPAIILSAFMMTTGVFTCFSLFSLLSDKRMFIYMGGSLFSFSLFILFGSIFNIFARNEAVYNMLMAGILLMECGYLIFDTQLIVFRIEKGDYDFFKHALVLLLDFVDLFRVILKILGSKKKKNSSK</sequence>
<dbReference type="AlphaFoldDB" id="A0A151ZGF4"/>
<name>A0A151ZGF4_TIELA</name>
<keyword evidence="4 6" id="KW-1133">Transmembrane helix</keyword>
<dbReference type="PANTHER" id="PTHR23291:SF32">
    <property type="entry name" value="BAX INHIBITOR 1"/>
    <property type="match status" value="1"/>
</dbReference>
<evidence type="ECO:0000313" key="8">
    <source>
        <dbReference type="Proteomes" id="UP000076078"/>
    </source>
</evidence>
<keyword evidence="8" id="KW-1185">Reference proteome</keyword>
<evidence type="ECO:0000256" key="2">
    <source>
        <dbReference type="ARBA" id="ARBA00010350"/>
    </source>
</evidence>
<proteinExistence type="inferred from homology"/>
<dbReference type="InterPro" id="IPR006214">
    <property type="entry name" value="Bax_inhibitor_1-related"/>
</dbReference>
<dbReference type="Proteomes" id="UP000076078">
    <property type="component" value="Unassembled WGS sequence"/>
</dbReference>
<dbReference type="STRING" id="361077.A0A151ZGF4"/>
<feature type="transmembrane region" description="Helical" evidence="6">
    <location>
        <begin position="89"/>
        <end position="109"/>
    </location>
</feature>
<dbReference type="FunCoup" id="A0A151ZGF4">
    <property type="interactions" value="65"/>
</dbReference>
<evidence type="ECO:0000256" key="1">
    <source>
        <dbReference type="ARBA" id="ARBA00004141"/>
    </source>
</evidence>
<dbReference type="InParanoid" id="A0A151ZGF4"/>
<accession>A0A151ZGF4</accession>
<comment type="caution">
    <text evidence="7">The sequence shown here is derived from an EMBL/GenBank/DDBJ whole genome shotgun (WGS) entry which is preliminary data.</text>
</comment>
<feature type="transmembrane region" description="Helical" evidence="6">
    <location>
        <begin position="171"/>
        <end position="189"/>
    </location>
</feature>
<evidence type="ECO:0008006" key="9">
    <source>
        <dbReference type="Google" id="ProtNLM"/>
    </source>
</evidence>